<gene>
    <name evidence="1" type="ORF">DSM112329_02240</name>
</gene>
<reference evidence="1" key="1">
    <citation type="submission" date="2022-12" db="EMBL/GenBank/DDBJ databases">
        <title>Paraconexibacter alkalitolerans sp. nov. and Baekduia alba sp. nov., isolated from soil and emended description of the genera Paraconexibacter (Chun et al., 2020) and Baekduia (An et al., 2020).</title>
        <authorList>
            <person name="Vieira S."/>
            <person name="Huber K.J."/>
            <person name="Geppert A."/>
            <person name="Wolf J."/>
            <person name="Neumann-Schaal M."/>
            <person name="Muesken M."/>
            <person name="Overmann J."/>
        </authorList>
    </citation>
    <scope>NUCLEOTIDE SEQUENCE</scope>
    <source>
        <strain evidence="1">AEG42_29</strain>
    </source>
</reference>
<protein>
    <recommendedName>
        <fullName evidence="2">DUF177 domain-containing protein</fullName>
    </recommendedName>
</protein>
<dbReference type="Pfam" id="PF02620">
    <property type="entry name" value="YceD"/>
    <property type="match status" value="1"/>
</dbReference>
<organism evidence="1">
    <name type="scientific">Paraconexibacter sp. AEG42_29</name>
    <dbReference type="NCBI Taxonomy" id="2997339"/>
    <lineage>
        <taxon>Bacteria</taxon>
        <taxon>Bacillati</taxon>
        <taxon>Actinomycetota</taxon>
        <taxon>Thermoleophilia</taxon>
        <taxon>Solirubrobacterales</taxon>
        <taxon>Paraconexibacteraceae</taxon>
        <taxon>Paraconexibacter</taxon>
    </lineage>
</organism>
<evidence type="ECO:0000313" key="1">
    <source>
        <dbReference type="EMBL" id="XAY05390.1"/>
    </source>
</evidence>
<dbReference type="KEGG" id="parq:DSM112329_02240"/>
<dbReference type="PANTHER" id="PTHR34374">
    <property type="entry name" value="LARGE RIBOSOMAL RNA SUBUNIT ACCUMULATION PROTEIN YCED HOMOLOG 1, CHLOROPLASTIC"/>
    <property type="match status" value="1"/>
</dbReference>
<accession>A0AAU7AUV2</accession>
<dbReference type="InterPro" id="IPR003772">
    <property type="entry name" value="YceD"/>
</dbReference>
<sequence length="171" mass="18587">MPSSTDTLDLAPLKLLPGEGRRLERDVSLADLTFGEDTYLAEPSLIPVAIDLSRMTGGGWALRLRFSAALKGPCMRCLEAASPSTSVDTREVDAPGGGEELTSPYVDEDVIDLRAWVRDAFALALPAQVICRPDCAGLCADCGVNLNEHPEHEHERGPDPRWNALREITFD</sequence>
<dbReference type="PANTHER" id="PTHR34374:SF1">
    <property type="entry name" value="LARGE RIBOSOMAL RNA SUBUNIT ACCUMULATION PROTEIN YCED HOMOLOG 1, CHLOROPLASTIC"/>
    <property type="match status" value="1"/>
</dbReference>
<name>A0AAU7AUV2_9ACTN</name>
<evidence type="ECO:0008006" key="2">
    <source>
        <dbReference type="Google" id="ProtNLM"/>
    </source>
</evidence>
<dbReference type="AlphaFoldDB" id="A0AAU7AUV2"/>
<proteinExistence type="predicted"/>
<dbReference type="RefSeq" id="WP_354701901.1">
    <property type="nucleotide sequence ID" value="NZ_CP114014.1"/>
</dbReference>
<dbReference type="EMBL" id="CP114014">
    <property type="protein sequence ID" value="XAY05390.1"/>
    <property type="molecule type" value="Genomic_DNA"/>
</dbReference>